<sequence>MDATYIIKKPMLTEKSTEAMNEQGRFTFLVDRRASKDQIKDAVESIYGVKVVGVNTQVRKGKERRLKYGWVTETKTKKAIVRLAEGQTIDLF</sequence>
<dbReference type="Gene3D" id="3.30.70.330">
    <property type="match status" value="1"/>
</dbReference>
<dbReference type="InterPro" id="IPR012678">
    <property type="entry name" value="Ribosomal_uL23/eL15/eS24_sf"/>
</dbReference>
<dbReference type="NCBIfam" id="NF004363">
    <property type="entry name" value="PRK05738.2-4"/>
    <property type="match status" value="1"/>
</dbReference>
<dbReference type="InterPro" id="IPR013025">
    <property type="entry name" value="Ribosomal_uL23-like"/>
</dbReference>
<organism evidence="6">
    <name type="scientific">hydrothermal vent metagenome</name>
    <dbReference type="NCBI Taxonomy" id="652676"/>
    <lineage>
        <taxon>unclassified sequences</taxon>
        <taxon>metagenomes</taxon>
        <taxon>ecological metagenomes</taxon>
    </lineage>
</organism>
<dbReference type="AlphaFoldDB" id="A0A3B1E5B7"/>
<keyword evidence="3" id="KW-0694">RNA-binding</keyword>
<proteinExistence type="inferred from homology"/>
<keyword evidence="4 6" id="KW-0689">Ribosomal protein</keyword>
<dbReference type="GO" id="GO:1990904">
    <property type="term" value="C:ribonucleoprotein complex"/>
    <property type="evidence" value="ECO:0007669"/>
    <property type="project" value="UniProtKB-KW"/>
</dbReference>
<dbReference type="GO" id="GO:0005840">
    <property type="term" value="C:ribosome"/>
    <property type="evidence" value="ECO:0007669"/>
    <property type="project" value="UniProtKB-KW"/>
</dbReference>
<dbReference type="SUPFAM" id="SSF54189">
    <property type="entry name" value="Ribosomal proteins S24e, L23 and L15e"/>
    <property type="match status" value="1"/>
</dbReference>
<reference evidence="6" key="1">
    <citation type="submission" date="2018-06" db="EMBL/GenBank/DDBJ databases">
        <authorList>
            <person name="Zhirakovskaya E."/>
        </authorList>
    </citation>
    <scope>NUCLEOTIDE SEQUENCE</scope>
</reference>
<dbReference type="GO" id="GO:0019843">
    <property type="term" value="F:rRNA binding"/>
    <property type="evidence" value="ECO:0007669"/>
    <property type="project" value="UniProtKB-KW"/>
</dbReference>
<dbReference type="PANTHER" id="PTHR11620">
    <property type="entry name" value="60S RIBOSOMAL PROTEIN L23A"/>
    <property type="match status" value="1"/>
</dbReference>
<evidence type="ECO:0000256" key="5">
    <source>
        <dbReference type="ARBA" id="ARBA00023274"/>
    </source>
</evidence>
<comment type="similarity">
    <text evidence="1">Belongs to the universal ribosomal protein uL23 family.</text>
</comment>
<evidence type="ECO:0000256" key="4">
    <source>
        <dbReference type="ARBA" id="ARBA00022980"/>
    </source>
</evidence>
<dbReference type="HAMAP" id="MF_01369_B">
    <property type="entry name" value="Ribosomal_uL23_B"/>
    <property type="match status" value="1"/>
</dbReference>
<dbReference type="InterPro" id="IPR001014">
    <property type="entry name" value="Ribosomal_uL23_CS"/>
</dbReference>
<evidence type="ECO:0000256" key="2">
    <source>
        <dbReference type="ARBA" id="ARBA00022730"/>
    </source>
</evidence>
<dbReference type="GO" id="GO:0006412">
    <property type="term" value="P:translation"/>
    <property type="evidence" value="ECO:0007669"/>
    <property type="project" value="InterPro"/>
</dbReference>
<dbReference type="InterPro" id="IPR012677">
    <property type="entry name" value="Nucleotide-bd_a/b_plait_sf"/>
</dbReference>
<dbReference type="PROSITE" id="PS00050">
    <property type="entry name" value="RIBOSOMAL_L23"/>
    <property type="match status" value="1"/>
</dbReference>
<evidence type="ECO:0000256" key="1">
    <source>
        <dbReference type="ARBA" id="ARBA00006700"/>
    </source>
</evidence>
<dbReference type="FunFam" id="3.30.70.330:FF:000001">
    <property type="entry name" value="50S ribosomal protein L23"/>
    <property type="match status" value="1"/>
</dbReference>
<dbReference type="EMBL" id="UOGK01000521">
    <property type="protein sequence ID" value="VAX41285.1"/>
    <property type="molecule type" value="Genomic_DNA"/>
</dbReference>
<dbReference type="GO" id="GO:0003735">
    <property type="term" value="F:structural constituent of ribosome"/>
    <property type="evidence" value="ECO:0007669"/>
    <property type="project" value="InterPro"/>
</dbReference>
<dbReference type="Pfam" id="PF00276">
    <property type="entry name" value="Ribosomal_L23"/>
    <property type="match status" value="1"/>
</dbReference>
<accession>A0A3B1E5B7</accession>
<evidence type="ECO:0000256" key="3">
    <source>
        <dbReference type="ARBA" id="ARBA00022884"/>
    </source>
</evidence>
<protein>
    <submittedName>
        <fullName evidence="6">LSU ribosomal protein L23p (L23Ae)</fullName>
    </submittedName>
</protein>
<keyword evidence="2" id="KW-0699">rRNA-binding</keyword>
<gene>
    <name evidence="6" type="ORF">MNBD_PLANCTO03-2359</name>
</gene>
<evidence type="ECO:0000313" key="6">
    <source>
        <dbReference type="EMBL" id="VAX41285.1"/>
    </source>
</evidence>
<keyword evidence="5" id="KW-0687">Ribonucleoprotein</keyword>
<name>A0A3B1E5B7_9ZZZZ</name>